<evidence type="ECO:0000313" key="1">
    <source>
        <dbReference type="EMBL" id="CAH1107128.1"/>
    </source>
</evidence>
<reference evidence="1" key="1">
    <citation type="submission" date="2022-01" db="EMBL/GenBank/DDBJ databases">
        <authorList>
            <person name="King R."/>
        </authorList>
    </citation>
    <scope>NUCLEOTIDE SEQUENCE</scope>
</reference>
<dbReference type="AlphaFoldDB" id="A0A9P0CVT7"/>
<name>A0A9P0CVT7_9CUCU</name>
<dbReference type="EMBL" id="OV651814">
    <property type="protein sequence ID" value="CAH1107128.1"/>
    <property type="molecule type" value="Genomic_DNA"/>
</dbReference>
<evidence type="ECO:0000313" key="2">
    <source>
        <dbReference type="Proteomes" id="UP001153636"/>
    </source>
</evidence>
<dbReference type="Proteomes" id="UP001153636">
    <property type="component" value="Chromosome 2"/>
</dbReference>
<protein>
    <submittedName>
        <fullName evidence="1">Uncharacterized protein</fullName>
    </submittedName>
</protein>
<proteinExistence type="predicted"/>
<accession>A0A9P0CVT7</accession>
<sequence>MRLIKLSTLSWGMFSHSANAASISCATFSALFRLSLTLLLSWSIEHAGQSKTVTSYILRHSLATLMVWRGALSCMKIKLSPIAALQSLTIGSSTKSTYLWPVKVC</sequence>
<organism evidence="1 2">
    <name type="scientific">Psylliodes chrysocephalus</name>
    <dbReference type="NCBI Taxonomy" id="3402493"/>
    <lineage>
        <taxon>Eukaryota</taxon>
        <taxon>Metazoa</taxon>
        <taxon>Ecdysozoa</taxon>
        <taxon>Arthropoda</taxon>
        <taxon>Hexapoda</taxon>
        <taxon>Insecta</taxon>
        <taxon>Pterygota</taxon>
        <taxon>Neoptera</taxon>
        <taxon>Endopterygota</taxon>
        <taxon>Coleoptera</taxon>
        <taxon>Polyphaga</taxon>
        <taxon>Cucujiformia</taxon>
        <taxon>Chrysomeloidea</taxon>
        <taxon>Chrysomelidae</taxon>
        <taxon>Galerucinae</taxon>
        <taxon>Alticini</taxon>
        <taxon>Psylliodes</taxon>
    </lineage>
</organism>
<keyword evidence="2" id="KW-1185">Reference proteome</keyword>
<gene>
    <name evidence="1" type="ORF">PSYICH_LOCUS7630</name>
</gene>